<feature type="domain" description="RSE1/DDB1/CPSF1 second beta-propeller" evidence="9">
    <location>
        <begin position="498"/>
        <end position="975"/>
    </location>
</feature>
<keyword evidence="2" id="KW-0539">Nucleus</keyword>
<keyword evidence="6" id="KW-0812">Transmembrane</keyword>
<accession>A0A669DVC5</accession>
<dbReference type="FunFam" id="2.130.10.10:FF:002223">
    <property type="entry name" value="Cleavage and polyadenylation specific factor 1"/>
    <property type="match status" value="1"/>
</dbReference>
<sequence>MYAVYRQAHTPTSVEFSVYCNFISSKEKNLVVAGTSQLFVYRIIHDVEKASHSNTHSTVGKKCFWFFLLSLDFSCVASFSLFGNIIRDALLLSFKDAKLSVVEYDPGTHDLKTLSLHYFEEPELRDGFVQNVHIPVVRVDPENRCAVMLVYGTKLVVLPFRKDTLTDEQESGVGEGPKSSFLPSYIIDVRELDEKLLNIIDMKFLHGYYEPTLLILFEPNQTWPGRVAVRQDTCSIVAISLNIMQKVHPVIWSLSNLPFDCTQVMAVPKPIGGVVVFAVNSLLYLNQSVPPYGVSLNSQTNGTTAFPLRVQDEVKLTLDCCQSDFIAYDKMVISLKGGEIYVLTLITDGMRSVRAFHFDKAAASVLTTCMVTMEPGYLFLGSRLGNSLLLKYTEKLQETPEEPPSKKKRVESSTNWTDEVDEIEVYGSEAQSGTQLATYSFEVCDSILNIGPCANASMGEPAFLSEESNPEPDLEVVVCSGYGKNGALSVLQVKSIRPQVVTTFELPGCHDMWTVISKKDKEEVEKEEEEKKTEPPLEDDAKKHGFLILSREDSTMILQTGQEIMELDTSGFATQGPTVYAGNIGDNKYIIQVSPMGLRLLEGVRQLHFIPVDLGSPIVHCSVADPYVVIMTAEGVVTMFVLKSDSYMGKTHRLALQKPQIPSQSRVITLCAYRDVSGMFTTENKVSCSIKEDTIRSQSEAETIIHDMSNTVDDEEEMLYGDSNASATPAKEDINRSFVAPTTSGSEATSSKAEPTHWCMIIRENGVMEIYQLPDWRLVFLVKNFPVGQRVLVDSSSGQSATQGEGKKEEVTRQGEIPLVKEVALVSLGNNHSKPYLLVHVEQELLIYEAFQYDQQQPQNNLKVRFKKVPHNINFREKKSKLKKDKKAESSATEESSGVKGRIARFRFFEDISGYSGVFICGPSPHWMLVTSRGALRLHPMTIDGSIESFSPFHNINCPKGFLYFNKQGELRISVLPTYLSYDAPWPVRKIPLRCTVHYVSYHVESKVYAVCTSVKEPCTRIPRMTGEEKEYEVIERDERYIHPQQEKFSIQLISPVSWEAIPNTRIDLEEWEHVTCMKTVALRSQETVSGLKGYIAAGTCLMQGEEVTCRGRIFLWVLKDNDLTGMAFIDTQLYIHQMFSIKNFILAADLMKSISLLRYQEESKTLSLVSRDAKPLEVYSIEFMVDNNQLGFLVSDRDKNLYVYMYLPEAKESFGGMRLLRRADFNAGANINTFWRMPCRGALDASSKKALTWDNKHITWFATLDGGIGLLLPMQEKTYRRLLMLQNALTTMLPHHAGLNPKAFRMLHSDRRSLQNPVKNILDGELLNKYLYLSMMERSELAKKIGTTQDIILDDLLEIDRVTAHF</sequence>
<evidence type="ECO:0000259" key="7">
    <source>
        <dbReference type="Pfam" id="PF03178"/>
    </source>
</evidence>
<dbReference type="Pfam" id="PF23726">
    <property type="entry name" value="Beta-prop_RSE1_2nd"/>
    <property type="match status" value="1"/>
</dbReference>
<dbReference type="FunFam" id="1.10.150.910:FF:000005">
    <property type="entry name" value="Cleavage and polyadenylation specific factor 1"/>
    <property type="match status" value="1"/>
</dbReference>
<gene>
    <name evidence="10" type="primary">CPSF1</name>
    <name evidence="10" type="synonym">cpsf1</name>
</gene>
<comment type="similarity">
    <text evidence="3">Belongs to the CPSF1 family.</text>
</comment>
<comment type="subcellular location">
    <subcellularLocation>
        <location evidence="1">Nucleus</location>
        <location evidence="1">Nucleoplasm</location>
    </subcellularLocation>
</comment>
<protein>
    <recommendedName>
        <fullName evidence="4">Cleavage and polyadenylation specificity factor subunit 1</fullName>
    </recommendedName>
</protein>
<dbReference type="Pfam" id="PF10433">
    <property type="entry name" value="Beta-prop_RSE1_1st"/>
    <property type="match status" value="1"/>
</dbReference>
<dbReference type="Pfam" id="PF03178">
    <property type="entry name" value="CPSF_A"/>
    <property type="match status" value="1"/>
</dbReference>
<evidence type="ECO:0000256" key="2">
    <source>
        <dbReference type="ARBA" id="ARBA00023242"/>
    </source>
</evidence>
<dbReference type="Gene3D" id="1.10.150.910">
    <property type="match status" value="1"/>
</dbReference>
<dbReference type="InterPro" id="IPR018846">
    <property type="entry name" value="Beta-prop_RSE1/DDB1/CPSF1_1st"/>
</dbReference>
<evidence type="ECO:0000256" key="1">
    <source>
        <dbReference type="ARBA" id="ARBA00004642"/>
    </source>
</evidence>
<dbReference type="InterPro" id="IPR015943">
    <property type="entry name" value="WD40/YVTN_repeat-like_dom_sf"/>
</dbReference>
<dbReference type="GO" id="GO:0031123">
    <property type="term" value="P:RNA 3'-end processing"/>
    <property type="evidence" value="ECO:0007669"/>
    <property type="project" value="UniProtKB-ARBA"/>
</dbReference>
<evidence type="ECO:0000259" key="8">
    <source>
        <dbReference type="Pfam" id="PF10433"/>
    </source>
</evidence>
<dbReference type="InterPro" id="IPR058543">
    <property type="entry name" value="Beta-prop_RSE1/DDB1/CPSF1_2nd"/>
</dbReference>
<keyword evidence="6" id="KW-1133">Transmembrane helix</keyword>
<feature type="domain" description="RSE1/DDB1/CPSF1 first beta-propeller" evidence="8">
    <location>
        <begin position="13"/>
        <end position="396"/>
    </location>
</feature>
<evidence type="ECO:0000259" key="9">
    <source>
        <dbReference type="Pfam" id="PF23726"/>
    </source>
</evidence>
<dbReference type="GO" id="GO:0005654">
    <property type="term" value="C:nucleoplasm"/>
    <property type="evidence" value="ECO:0007669"/>
    <property type="project" value="UniProtKB-SubCell"/>
</dbReference>
<feature type="compositionally biased region" description="Polar residues" evidence="5">
    <location>
        <begin position="794"/>
        <end position="803"/>
    </location>
</feature>
<dbReference type="FunFam" id="2.130.10.10:FF:002249">
    <property type="entry name" value="Cleavage and polyadenylation specificity factor subunit 1"/>
    <property type="match status" value="1"/>
</dbReference>
<reference evidence="10" key="3">
    <citation type="submission" date="2025-09" db="UniProtKB">
        <authorList>
            <consortium name="Ensembl"/>
        </authorList>
    </citation>
    <scope>IDENTIFICATION</scope>
</reference>
<evidence type="ECO:0000313" key="10">
    <source>
        <dbReference type="Ensembl" id="ENSONIP00000063324.1"/>
    </source>
</evidence>
<evidence type="ECO:0000256" key="5">
    <source>
        <dbReference type="SAM" id="MobiDB-lite"/>
    </source>
</evidence>
<feature type="transmembrane region" description="Helical" evidence="6">
    <location>
        <begin position="63"/>
        <end position="86"/>
    </location>
</feature>
<dbReference type="Ensembl" id="ENSONIT00000039165.1">
    <property type="protein sequence ID" value="ENSONIP00000063324.1"/>
    <property type="gene ID" value="ENSONIG00000007676.2"/>
</dbReference>
<evidence type="ECO:0000256" key="3">
    <source>
        <dbReference type="ARBA" id="ARBA00038446"/>
    </source>
</evidence>
<evidence type="ECO:0000256" key="6">
    <source>
        <dbReference type="SAM" id="Phobius"/>
    </source>
</evidence>
<evidence type="ECO:0000256" key="4">
    <source>
        <dbReference type="ARBA" id="ARBA00068483"/>
    </source>
</evidence>
<dbReference type="InterPro" id="IPR050358">
    <property type="entry name" value="RSE1/DDB1/CFT1"/>
</dbReference>
<feature type="region of interest" description="Disordered" evidence="5">
    <location>
        <begin position="794"/>
        <end position="813"/>
    </location>
</feature>
<reference evidence="11" key="1">
    <citation type="submission" date="2012-01" db="EMBL/GenBank/DDBJ databases">
        <title>The Genome Sequence of Oreochromis niloticus (Nile Tilapia).</title>
        <authorList>
            <consortium name="Broad Institute Genome Assembly Team"/>
            <consortium name="Broad Institute Sequencing Platform"/>
            <person name="Di Palma F."/>
            <person name="Johnson J."/>
            <person name="Lander E.S."/>
            <person name="Lindblad-Toh K."/>
        </authorList>
    </citation>
    <scope>NUCLEOTIDE SEQUENCE [LARGE SCALE GENOMIC DNA]</scope>
</reference>
<feature type="domain" description="RSE1/DDB1/CPSF1 C-terminal" evidence="7">
    <location>
        <begin position="1114"/>
        <end position="1332"/>
    </location>
</feature>
<evidence type="ECO:0000313" key="11">
    <source>
        <dbReference type="Proteomes" id="UP000005207"/>
    </source>
</evidence>
<dbReference type="InterPro" id="IPR004871">
    <property type="entry name" value="RSE1/DDB1/CPSF1_C"/>
</dbReference>
<dbReference type="Proteomes" id="UP000005207">
    <property type="component" value="Linkage group LG22"/>
</dbReference>
<organism evidence="10 11">
    <name type="scientific">Oreochromis niloticus</name>
    <name type="common">Nile tilapia</name>
    <name type="synonym">Tilapia nilotica</name>
    <dbReference type="NCBI Taxonomy" id="8128"/>
    <lineage>
        <taxon>Eukaryota</taxon>
        <taxon>Metazoa</taxon>
        <taxon>Chordata</taxon>
        <taxon>Craniata</taxon>
        <taxon>Vertebrata</taxon>
        <taxon>Euteleostomi</taxon>
        <taxon>Actinopterygii</taxon>
        <taxon>Neopterygii</taxon>
        <taxon>Teleostei</taxon>
        <taxon>Neoteleostei</taxon>
        <taxon>Acanthomorphata</taxon>
        <taxon>Ovalentaria</taxon>
        <taxon>Cichlomorphae</taxon>
        <taxon>Cichliformes</taxon>
        <taxon>Cichlidae</taxon>
        <taxon>African cichlids</taxon>
        <taxon>Pseudocrenilabrinae</taxon>
        <taxon>Oreochromini</taxon>
        <taxon>Oreochromis</taxon>
    </lineage>
</organism>
<dbReference type="PANTHER" id="PTHR10644">
    <property type="entry name" value="DNA REPAIR/RNA PROCESSING CPSF FAMILY"/>
    <property type="match status" value="1"/>
</dbReference>
<dbReference type="GeneTree" id="ENSGT00950000183151"/>
<dbReference type="FunFam" id="2.130.10.10:FF:000118">
    <property type="entry name" value="Cleavage and polyadenylation specificity factor subunit 1"/>
    <property type="match status" value="1"/>
</dbReference>
<name>A0A669DVC5_ORENI</name>
<keyword evidence="11" id="KW-1185">Reference proteome</keyword>
<dbReference type="GO" id="GO:0003676">
    <property type="term" value="F:nucleic acid binding"/>
    <property type="evidence" value="ECO:0007669"/>
    <property type="project" value="InterPro"/>
</dbReference>
<dbReference type="Gene3D" id="2.130.10.10">
    <property type="entry name" value="YVTN repeat-like/Quinoprotein amine dehydrogenase"/>
    <property type="match status" value="3"/>
</dbReference>
<keyword evidence="6" id="KW-0472">Membrane</keyword>
<proteinExistence type="inferred from homology"/>
<reference evidence="10" key="2">
    <citation type="submission" date="2025-08" db="UniProtKB">
        <authorList>
            <consortium name="Ensembl"/>
        </authorList>
    </citation>
    <scope>IDENTIFICATION</scope>
</reference>